<comment type="subcellular location">
    <subcellularLocation>
        <location evidence="1">Cytoplasm</location>
    </subcellularLocation>
</comment>
<evidence type="ECO:0000256" key="1">
    <source>
        <dbReference type="ARBA" id="ARBA00004496"/>
    </source>
</evidence>
<keyword evidence="2" id="KW-0963">Cytoplasm</keyword>
<dbReference type="InterPro" id="IPR015403">
    <property type="entry name" value="Mon2/Sec7/BIG1-like_HDS"/>
</dbReference>
<dbReference type="PANTHER" id="PTHR10663">
    <property type="entry name" value="GUANYL-NUCLEOTIDE EXCHANGE FACTOR"/>
    <property type="match status" value="1"/>
</dbReference>
<dbReference type="Proteomes" id="UP001295423">
    <property type="component" value="Unassembled WGS sequence"/>
</dbReference>
<dbReference type="PROSITE" id="PS50190">
    <property type="entry name" value="SEC7"/>
    <property type="match status" value="1"/>
</dbReference>
<evidence type="ECO:0000256" key="3">
    <source>
        <dbReference type="SAM" id="MobiDB-lite"/>
    </source>
</evidence>
<reference evidence="5" key="1">
    <citation type="submission" date="2023-08" db="EMBL/GenBank/DDBJ databases">
        <authorList>
            <person name="Audoor S."/>
            <person name="Bilcke G."/>
        </authorList>
    </citation>
    <scope>NUCLEOTIDE SEQUENCE</scope>
</reference>
<organism evidence="5 6">
    <name type="scientific">Cylindrotheca closterium</name>
    <dbReference type="NCBI Taxonomy" id="2856"/>
    <lineage>
        <taxon>Eukaryota</taxon>
        <taxon>Sar</taxon>
        <taxon>Stramenopiles</taxon>
        <taxon>Ochrophyta</taxon>
        <taxon>Bacillariophyta</taxon>
        <taxon>Bacillariophyceae</taxon>
        <taxon>Bacillariophycidae</taxon>
        <taxon>Bacillariales</taxon>
        <taxon>Bacillariaceae</taxon>
        <taxon>Cylindrotheca</taxon>
    </lineage>
</organism>
<dbReference type="Pfam" id="PF01369">
    <property type="entry name" value="Sec7"/>
    <property type="match status" value="1"/>
</dbReference>
<dbReference type="InterPro" id="IPR023394">
    <property type="entry name" value="Sec7_C_sf"/>
</dbReference>
<feature type="compositionally biased region" description="Basic and acidic residues" evidence="3">
    <location>
        <begin position="77"/>
        <end position="96"/>
    </location>
</feature>
<feature type="region of interest" description="Disordered" evidence="3">
    <location>
        <begin position="1351"/>
        <end position="1371"/>
    </location>
</feature>
<dbReference type="InterPro" id="IPR035999">
    <property type="entry name" value="Sec7_dom_sf"/>
</dbReference>
<name>A0AAD2PW73_9STRA</name>
<dbReference type="InterPro" id="IPR000904">
    <property type="entry name" value="Sec7_dom"/>
</dbReference>
<dbReference type="EMBL" id="CAKOGP040001992">
    <property type="protein sequence ID" value="CAJ1959317.1"/>
    <property type="molecule type" value="Genomic_DNA"/>
</dbReference>
<evidence type="ECO:0000256" key="2">
    <source>
        <dbReference type="ARBA" id="ARBA00022490"/>
    </source>
</evidence>
<dbReference type="Pfam" id="PF20252">
    <property type="entry name" value="BIG2_C"/>
    <property type="match status" value="1"/>
</dbReference>
<evidence type="ECO:0000313" key="6">
    <source>
        <dbReference type="Proteomes" id="UP001295423"/>
    </source>
</evidence>
<keyword evidence="6" id="KW-1185">Reference proteome</keyword>
<evidence type="ECO:0000259" key="4">
    <source>
        <dbReference type="PROSITE" id="PS50190"/>
    </source>
</evidence>
<dbReference type="Pfam" id="PF09324">
    <property type="entry name" value="Sec7-like_HDS"/>
    <property type="match status" value="1"/>
</dbReference>
<feature type="compositionally biased region" description="Polar residues" evidence="3">
    <location>
        <begin position="151"/>
        <end position="164"/>
    </location>
</feature>
<dbReference type="PANTHER" id="PTHR10663:SF375">
    <property type="entry name" value="LD29171P"/>
    <property type="match status" value="1"/>
</dbReference>
<feature type="compositionally biased region" description="Low complexity" evidence="3">
    <location>
        <begin position="650"/>
        <end position="665"/>
    </location>
</feature>
<dbReference type="SMART" id="SM00222">
    <property type="entry name" value="Sec7"/>
    <property type="match status" value="1"/>
</dbReference>
<dbReference type="FunFam" id="1.10.1000.11:FF:000002">
    <property type="entry name" value="Cytohesin 1"/>
    <property type="match status" value="1"/>
</dbReference>
<dbReference type="SUPFAM" id="SSF48371">
    <property type="entry name" value="ARM repeat"/>
    <property type="match status" value="2"/>
</dbReference>
<dbReference type="Pfam" id="PF12783">
    <property type="entry name" value="Sec7-like_HUS"/>
    <property type="match status" value="1"/>
</dbReference>
<sequence>MAQFMSNALAGFSKSDEDEEHDDSPHYRFIKDTLLPNTVKIQKELRGRKFKEIQAKLGEALVGMHRFQFETWPPDPSDEKPTDATPHKSLDEHLEEQQQQQQQQQQAAGSDEEDIESTIGDFKEAAKDDDLRPFDDISTSTYATAKTTSTNGSHSVESAATQIRQQQQHQHQQQQQQQQPSAKVELEDDPLTREPMDESITNALEAYTLIFTHPQKTNKACELALFCTTQLVKRGYLSGRAGGQDDLSGSGPSHRETPVEERPEPSLLHQLMHAIQKCGESAKDSVQTHVIACFQAIMMSPKCSAHEATLLLVIRSIFHIYLVTKNPSCQQKSKSCLMEICSSIVRKMEDSPLNENSLFYTDSYYLMRSLVKLSSKALQGIDDKDTTASNFLTRQIFTTNTFDPLALNNKVLSLELICQIMECAGDNICYGEKFVQMVQAQLCVALLKNCMSNHTQVAFISQKIFLVLVYKFKTHLKDEISVFMTNIFLRVLQSDNSTFAQKALVLESLRSLCNDPVLLTQIFLNYDCDFDAMNLYKDILFHLTKLSGKSTEKIPSNMSKKDAEEHFELSLAAVEVLVSVLHSFLKALNMPAANHSKINDTAGKKIRAILGLKDVGQFKLQQQTQDTQNQQQQQLDDPDDGSVQRGLTARSRSSSYNSSDNSLDGSASQLVADQIVDAFDRKRNLEQNFQMGSIKFTLSLKSGLKFFIDNGFVELDAEQIALFFLENKDKLDKTQMGEVLGKEPDAAFVKTPNTDPEKGGPGFFLRVLHHYIHSLDFEDLPFDDAIRLFLSGFRLPGEAQKIDRIMEKFAERFTIQNPEVFHNADTAFILAFSVIMLNTDLHNPSIKPERRMTLDGFQRNNRGIGENGADLPADFLAGIFERIKKSPFSLKEDDAAREKAAAEVMETSFFSDANIFGMSAEERKKKKFKSEREEMMSATEQLIRRRRGKTTTAEKSNVDSVAPSDVVKPMMDVTWGPIIGMLSQVLEFSTEERIIAVCLNGFVYAVRVASHSNMSLARDTFVNSLAKFTLLGSIKEMKYKNIEAIRTLMTMAIADGEYLGESWAPVLQCISQLARMRMSASGLDSDESFLKQESKAPVPKRQSNMFFKNQKEVKALQSKEMAEMNERAILETFSEQLIDNVFSSTVKLSALSLGHFIEQLVAVSKTELEGDTTRSITGMKQTGEGSQHGDDGPSIFSLQRLVDVADFNMDSRPRVIWTQVWEIMADFFAEIGCHRNQMVSVFAIDSLKQMSSKFLEKPELAETKFQRTFLKPFLLIIQNPETPDSNREMVLQCIDQMVSTKAHNLQSGWKVFFDIVMVASRDSNERIMVLSINILQRLLDDHLSQLCRLPASKTEGDEKEGKGALSSSEARNRNATAEDFVRMCRASLAFVQQDGPQMRYPIGISMRALCHSAIYADLIAEAQILPPVSGAQAEDPNAHGFTYDGLDEKEALEMVLWRPILDGLASAAKSTATSRAGGVGCLLQRGSVLAIRAILLRHGSLFSVNQLSAILRDTITPAFKEAAENDISPVVSITSESPAMSNLDFMSAPMPLPPPDDDDGLLKFEEAARRMDAAPKRPLGPSELLLEACFTDMRHGGDGDLSQVYKFANKEMRGNADGEQPFPDSWIATTAAVALGTLTDVASEVIVPKGKEGASKLWPDVADMIQTWCNGSDSWQPCEALVRVACRETNRFANRVSAKLDGLDSDDKSAWGVAIVQFFQETLSRCLDIEVALQDEIIQEKAKVFKRVADNDQDIAAAKSFESSTWASLVPSLKIRCIAAHFLQEALQSLNENAPVPPPVAKDLLDALNRSRELAEAAAKNEDIALAFQEAILSEWGMDEEDREEALMNVARLAQTQGSAMFFMMQTAGATNVMIQVLSALYEGEASGSSDSFAIPYLLDIMQDVFHKFAESEATEGHRISGGIKVAVYCTTFSSTIVCLLKAMIAFDKDHFESQKAAFFPMVCRLITVQSEEIRELVQEILMTKFGPMLGVASNGMEA</sequence>
<dbReference type="InterPro" id="IPR016024">
    <property type="entry name" value="ARM-type_fold"/>
</dbReference>
<feature type="region of interest" description="Disordered" evidence="3">
    <location>
        <begin position="1"/>
        <end position="24"/>
    </location>
</feature>
<accession>A0AAD2PW73</accession>
<feature type="domain" description="SEC7" evidence="4">
    <location>
        <begin position="674"/>
        <end position="886"/>
    </location>
</feature>
<dbReference type="SUPFAM" id="SSF48425">
    <property type="entry name" value="Sec7 domain"/>
    <property type="match status" value="1"/>
</dbReference>
<dbReference type="GO" id="GO:0005737">
    <property type="term" value="C:cytoplasm"/>
    <property type="evidence" value="ECO:0007669"/>
    <property type="project" value="UniProtKB-SubCell"/>
</dbReference>
<feature type="region of interest" description="Disordered" evidence="3">
    <location>
        <begin position="621"/>
        <end position="665"/>
    </location>
</feature>
<dbReference type="Gene3D" id="1.10.1000.11">
    <property type="entry name" value="Arf Nucleotide-binding Site Opener,domain 2"/>
    <property type="match status" value="1"/>
</dbReference>
<feature type="region of interest" description="Disordered" evidence="3">
    <location>
        <begin position="241"/>
        <end position="264"/>
    </location>
</feature>
<feature type="compositionally biased region" description="Low complexity" evidence="3">
    <location>
        <begin position="97"/>
        <end position="106"/>
    </location>
</feature>
<dbReference type="GO" id="GO:0005085">
    <property type="term" value="F:guanyl-nucleotide exchange factor activity"/>
    <property type="evidence" value="ECO:0007669"/>
    <property type="project" value="InterPro"/>
</dbReference>
<protein>
    <recommendedName>
        <fullName evidence="4">SEC7 domain-containing protein</fullName>
    </recommendedName>
</protein>
<evidence type="ECO:0000313" key="5">
    <source>
        <dbReference type="EMBL" id="CAJ1959317.1"/>
    </source>
</evidence>
<dbReference type="Gene3D" id="1.10.220.20">
    <property type="match status" value="1"/>
</dbReference>
<gene>
    <name evidence="5" type="ORF">CYCCA115_LOCUS17739</name>
</gene>
<dbReference type="CDD" id="cd00171">
    <property type="entry name" value="Sec7"/>
    <property type="match status" value="1"/>
</dbReference>
<feature type="compositionally biased region" description="Basic and acidic residues" evidence="3">
    <location>
        <begin position="253"/>
        <end position="264"/>
    </location>
</feature>
<proteinExistence type="predicted"/>
<feature type="region of interest" description="Disordered" evidence="3">
    <location>
        <begin position="143"/>
        <end position="188"/>
    </location>
</feature>
<dbReference type="InterPro" id="IPR046455">
    <property type="entry name" value="Sec7/BIG1-like_C"/>
</dbReference>
<comment type="caution">
    <text evidence="5">The sequence shown here is derived from an EMBL/GenBank/DDBJ whole genome shotgun (WGS) entry which is preliminary data.</text>
</comment>
<dbReference type="InterPro" id="IPR032691">
    <property type="entry name" value="Mon2/Sec7/BIG1-like_HUS"/>
</dbReference>
<feature type="compositionally biased region" description="Low complexity" evidence="3">
    <location>
        <begin position="165"/>
        <end position="179"/>
    </location>
</feature>
<dbReference type="GO" id="GO:0032012">
    <property type="term" value="P:regulation of ARF protein signal transduction"/>
    <property type="evidence" value="ECO:0007669"/>
    <property type="project" value="InterPro"/>
</dbReference>
<feature type="compositionally biased region" description="Low complexity" evidence="3">
    <location>
        <begin position="621"/>
        <end position="635"/>
    </location>
</feature>
<feature type="region of interest" description="Disordered" evidence="3">
    <location>
        <begin position="69"/>
        <end position="116"/>
    </location>
</feature>